<comment type="pathway">
    <text evidence="9">Cofactor biosynthesis; coenzyme A biosynthesis; CoA from (R)-pantothenate: step 4/5.</text>
</comment>
<dbReference type="GO" id="GO:0005737">
    <property type="term" value="C:cytoplasm"/>
    <property type="evidence" value="ECO:0007669"/>
    <property type="project" value="UniProtKB-SubCell"/>
</dbReference>
<comment type="caution">
    <text evidence="11">The sequence shown here is derived from an EMBL/GenBank/DDBJ whole genome shotgun (WGS) entry which is preliminary data.</text>
</comment>
<dbReference type="Gene3D" id="3.40.50.620">
    <property type="entry name" value="HUPs"/>
    <property type="match status" value="1"/>
</dbReference>
<keyword evidence="3 9" id="KW-0548">Nucleotidyltransferase</keyword>
<dbReference type="AlphaFoldDB" id="A0A3A8NC59"/>
<evidence type="ECO:0000256" key="8">
    <source>
        <dbReference type="ARBA" id="ARBA00029346"/>
    </source>
</evidence>
<comment type="subunit">
    <text evidence="9">Homohexamer.</text>
</comment>
<proteinExistence type="inferred from homology"/>
<dbReference type="GO" id="GO:0004595">
    <property type="term" value="F:pantetheine-phosphate adenylyltransferase activity"/>
    <property type="evidence" value="ECO:0007669"/>
    <property type="project" value="UniProtKB-UniRule"/>
</dbReference>
<dbReference type="OrthoDB" id="9806661at2"/>
<feature type="binding site" evidence="9">
    <location>
        <position position="17"/>
    </location>
    <ligand>
        <name>ATP</name>
        <dbReference type="ChEBI" id="CHEBI:30616"/>
    </ligand>
</feature>
<dbReference type="NCBIfam" id="TIGR01510">
    <property type="entry name" value="coaD_prev_kdtB"/>
    <property type="match status" value="1"/>
</dbReference>
<feature type="binding site" evidence="9">
    <location>
        <begin position="123"/>
        <end position="129"/>
    </location>
    <ligand>
        <name>ATP</name>
        <dbReference type="ChEBI" id="CHEBI:30616"/>
    </ligand>
</feature>
<name>A0A3A8NC59_9BACT</name>
<comment type="subcellular location">
    <subcellularLocation>
        <location evidence="9">Cytoplasm</location>
    </subcellularLocation>
</comment>
<reference evidence="12" key="1">
    <citation type="submission" date="2018-09" db="EMBL/GenBank/DDBJ databases">
        <authorList>
            <person name="Livingstone P.G."/>
            <person name="Whitworth D.E."/>
        </authorList>
    </citation>
    <scope>NUCLEOTIDE SEQUENCE [LARGE SCALE GENOMIC DNA]</scope>
    <source>
        <strain evidence="12">CA040B</strain>
    </source>
</reference>
<dbReference type="Pfam" id="PF01467">
    <property type="entry name" value="CTP_transf_like"/>
    <property type="match status" value="1"/>
</dbReference>
<dbReference type="PRINTS" id="PR01020">
    <property type="entry name" value="LPSBIOSNTHSS"/>
</dbReference>
<keyword evidence="2 9" id="KW-0808">Transferase</keyword>
<feature type="binding site" evidence="9">
    <location>
        <position position="98"/>
    </location>
    <ligand>
        <name>ATP</name>
        <dbReference type="ChEBI" id="CHEBI:30616"/>
    </ligand>
</feature>
<feature type="binding site" evidence="9">
    <location>
        <position position="41"/>
    </location>
    <ligand>
        <name>substrate</name>
    </ligand>
</feature>
<sequence length="166" mass="17901">MIIALYAGSFDPVTAGHLSVVRQAARLFSHVVVVVAVNPNKRTLLTAEERVMLVRDAVARRPNVTVTHTEGLIVELAREIGASVLLRGVRGATDAQFETELAQTNRALAPELSTLFLPAEAHLAEVSSSALKERIARGEDVSAYCPPAVVAMLRERLLSPSLRSQP</sequence>
<dbReference type="InterPro" id="IPR004821">
    <property type="entry name" value="Cyt_trans-like"/>
</dbReference>
<evidence type="ECO:0000313" key="12">
    <source>
        <dbReference type="Proteomes" id="UP000273405"/>
    </source>
</evidence>
<keyword evidence="4 9" id="KW-0547">Nucleotide-binding</keyword>
<gene>
    <name evidence="9" type="primary">coaD</name>
    <name evidence="11" type="ORF">D7X12_22735</name>
</gene>
<dbReference type="InterPro" id="IPR014729">
    <property type="entry name" value="Rossmann-like_a/b/a_fold"/>
</dbReference>
<dbReference type="UniPathway" id="UPA00241">
    <property type="reaction ID" value="UER00355"/>
</dbReference>
<evidence type="ECO:0000256" key="7">
    <source>
        <dbReference type="ARBA" id="ARBA00022993"/>
    </source>
</evidence>
<dbReference type="SUPFAM" id="SSF52374">
    <property type="entry name" value="Nucleotidylyl transferase"/>
    <property type="match status" value="1"/>
</dbReference>
<dbReference type="NCBIfam" id="TIGR00125">
    <property type="entry name" value="cyt_tran_rel"/>
    <property type="match status" value="1"/>
</dbReference>
<dbReference type="InterPro" id="IPR001980">
    <property type="entry name" value="PPAT"/>
</dbReference>
<dbReference type="EMBL" id="RAWG01000152">
    <property type="protein sequence ID" value="RKH39751.1"/>
    <property type="molecule type" value="Genomic_DNA"/>
</dbReference>
<dbReference type="PANTHER" id="PTHR21342">
    <property type="entry name" value="PHOSPHOPANTETHEINE ADENYLYLTRANSFERASE"/>
    <property type="match status" value="1"/>
</dbReference>
<feature type="domain" description="Cytidyltransferase-like" evidence="10">
    <location>
        <begin position="5"/>
        <end position="134"/>
    </location>
</feature>
<dbReference type="EC" id="2.7.7.3" evidence="9"/>
<dbReference type="RefSeq" id="WP_120627380.1">
    <property type="nucleotide sequence ID" value="NZ_RAWG01000152.1"/>
</dbReference>
<evidence type="ECO:0000256" key="3">
    <source>
        <dbReference type="ARBA" id="ARBA00022695"/>
    </source>
</evidence>
<keyword evidence="1 9" id="KW-0963">Cytoplasm</keyword>
<evidence type="ECO:0000256" key="2">
    <source>
        <dbReference type="ARBA" id="ARBA00022679"/>
    </source>
</evidence>
<comment type="function">
    <text evidence="9">Reversibly transfers an adenylyl group from ATP to 4'-phosphopantetheine, yielding dephospho-CoA (dPCoA) and pyrophosphate.</text>
</comment>
<comment type="similarity">
    <text evidence="9">Belongs to the bacterial CoaD family.</text>
</comment>
<dbReference type="HAMAP" id="MF_00151">
    <property type="entry name" value="PPAT_bact"/>
    <property type="match status" value="1"/>
</dbReference>
<comment type="catalytic activity">
    <reaction evidence="8 9">
        <text>(R)-4'-phosphopantetheine + ATP + H(+) = 3'-dephospho-CoA + diphosphate</text>
        <dbReference type="Rhea" id="RHEA:19801"/>
        <dbReference type="ChEBI" id="CHEBI:15378"/>
        <dbReference type="ChEBI" id="CHEBI:30616"/>
        <dbReference type="ChEBI" id="CHEBI:33019"/>
        <dbReference type="ChEBI" id="CHEBI:57328"/>
        <dbReference type="ChEBI" id="CHEBI:61723"/>
        <dbReference type="EC" id="2.7.7.3"/>
    </reaction>
</comment>
<keyword evidence="6 9" id="KW-0460">Magnesium</keyword>
<evidence type="ECO:0000256" key="6">
    <source>
        <dbReference type="ARBA" id="ARBA00022842"/>
    </source>
</evidence>
<evidence type="ECO:0000313" key="11">
    <source>
        <dbReference type="EMBL" id="RKH39751.1"/>
    </source>
</evidence>
<feature type="binding site" evidence="9">
    <location>
        <begin position="9"/>
        <end position="10"/>
    </location>
    <ligand>
        <name>ATP</name>
        <dbReference type="ChEBI" id="CHEBI:30616"/>
    </ligand>
</feature>
<evidence type="ECO:0000256" key="1">
    <source>
        <dbReference type="ARBA" id="ARBA00022490"/>
    </source>
</evidence>
<dbReference type="GO" id="GO:0005524">
    <property type="term" value="F:ATP binding"/>
    <property type="evidence" value="ECO:0007669"/>
    <property type="project" value="UniProtKB-KW"/>
</dbReference>
<dbReference type="GO" id="GO:0015937">
    <property type="term" value="P:coenzyme A biosynthetic process"/>
    <property type="evidence" value="ECO:0007669"/>
    <property type="project" value="UniProtKB-UniRule"/>
</dbReference>
<keyword evidence="7 9" id="KW-0173">Coenzyme A biosynthesis</keyword>
<evidence type="ECO:0000256" key="4">
    <source>
        <dbReference type="ARBA" id="ARBA00022741"/>
    </source>
</evidence>
<organism evidence="11 12">
    <name type="scientific">Corallococcus sicarius</name>
    <dbReference type="NCBI Taxonomy" id="2316726"/>
    <lineage>
        <taxon>Bacteria</taxon>
        <taxon>Pseudomonadati</taxon>
        <taxon>Myxococcota</taxon>
        <taxon>Myxococcia</taxon>
        <taxon>Myxococcales</taxon>
        <taxon>Cystobacterineae</taxon>
        <taxon>Myxococcaceae</taxon>
        <taxon>Corallococcus</taxon>
    </lineage>
</organism>
<comment type="cofactor">
    <cofactor evidence="9">
        <name>Mg(2+)</name>
        <dbReference type="ChEBI" id="CHEBI:18420"/>
    </cofactor>
</comment>
<evidence type="ECO:0000259" key="10">
    <source>
        <dbReference type="Pfam" id="PF01467"/>
    </source>
</evidence>
<keyword evidence="12" id="KW-1185">Reference proteome</keyword>
<feature type="binding site" evidence="9">
    <location>
        <begin position="88"/>
        <end position="90"/>
    </location>
    <ligand>
        <name>ATP</name>
        <dbReference type="ChEBI" id="CHEBI:30616"/>
    </ligand>
</feature>
<keyword evidence="5 9" id="KW-0067">ATP-binding</keyword>
<protein>
    <recommendedName>
        <fullName evidence="9">Phosphopantetheine adenylyltransferase</fullName>
        <ecNumber evidence="9">2.7.7.3</ecNumber>
    </recommendedName>
    <alternativeName>
        <fullName evidence="9">Dephospho-CoA pyrophosphorylase</fullName>
    </alternativeName>
    <alternativeName>
        <fullName evidence="9">Pantetheine-phosphate adenylyltransferase</fullName>
        <shortName evidence="9">PPAT</shortName>
    </alternativeName>
</protein>
<dbReference type="Proteomes" id="UP000273405">
    <property type="component" value="Unassembled WGS sequence"/>
</dbReference>
<feature type="site" description="Transition state stabilizer" evidence="9">
    <location>
        <position position="17"/>
    </location>
</feature>
<accession>A0A3A8NC59</accession>
<dbReference type="PANTHER" id="PTHR21342:SF1">
    <property type="entry name" value="PHOSPHOPANTETHEINE ADENYLYLTRANSFERASE"/>
    <property type="match status" value="1"/>
</dbReference>
<feature type="binding site" evidence="9">
    <location>
        <position position="73"/>
    </location>
    <ligand>
        <name>substrate</name>
    </ligand>
</feature>
<evidence type="ECO:0000256" key="5">
    <source>
        <dbReference type="ARBA" id="ARBA00022840"/>
    </source>
</evidence>
<feature type="binding site" evidence="9">
    <location>
        <position position="9"/>
    </location>
    <ligand>
        <name>substrate</name>
    </ligand>
</feature>
<evidence type="ECO:0000256" key="9">
    <source>
        <dbReference type="HAMAP-Rule" id="MF_00151"/>
    </source>
</evidence>
<feature type="binding site" evidence="9">
    <location>
        <position position="87"/>
    </location>
    <ligand>
        <name>substrate</name>
    </ligand>
</feature>